<dbReference type="CDD" id="cd17494">
    <property type="entry name" value="RMtype1_S_Sma198ORF994P-TRD2-CR2_like"/>
    <property type="match status" value="1"/>
</dbReference>
<dbReference type="AlphaFoldDB" id="A0A0U5JVP4"/>
<dbReference type="Pfam" id="PF01420">
    <property type="entry name" value="Methylase_S"/>
    <property type="match status" value="2"/>
</dbReference>
<gene>
    <name evidence="5" type="ORF">LRLP16767_LR3C6_01903</name>
</gene>
<reference evidence="5" key="1">
    <citation type="submission" date="2015-10" db="EMBL/GenBank/DDBJ databases">
        <authorList>
            <person name="Gilbert D.G."/>
        </authorList>
    </citation>
    <scope>NUCLEOTIDE SEQUENCE</scope>
    <source>
        <strain evidence="5">3c6</strain>
    </source>
</reference>
<dbReference type="PANTHER" id="PTHR30408">
    <property type="entry name" value="TYPE-1 RESTRICTION ENZYME ECOKI SPECIFICITY PROTEIN"/>
    <property type="match status" value="1"/>
</dbReference>
<name>A0A0U5JVP4_LIMRT</name>
<keyword evidence="5" id="KW-0378">Hydrolase</keyword>
<evidence type="ECO:0000256" key="3">
    <source>
        <dbReference type="ARBA" id="ARBA00023125"/>
    </source>
</evidence>
<dbReference type="PANTHER" id="PTHR30408:SF12">
    <property type="entry name" value="TYPE I RESTRICTION ENZYME MJAVIII SPECIFICITY SUBUNIT"/>
    <property type="match status" value="1"/>
</dbReference>
<dbReference type="InterPro" id="IPR000055">
    <property type="entry name" value="Restrct_endonuc_typeI_TRD"/>
</dbReference>
<sequence length="410" mass="47277">MDKKPEKLVPEVRFKGFTDDWEQRELGDITNYIKGYAFKSASYQAKGNVLLIRASDLSSGTLAFLPDKKYLPSQFLETFKRYKLNQGDIVITTVGSKSTMKSSAVGRPIYINSNKPYLLNQNLVKITVNDSINSFYLYNQLLKSKYKYFVSTIERGNANQANITIHDLWKYKAFLTSELEEKQIGHLLLKLNQLFYLQQRKLEQLKQLKKAMLQQLFVDKNNKQPNLRFKNFKGNWEQHRLEEVAQVTMGQSPSSKNYTDNPNDYVLVQGNADLKSNKISPRVWTKEVTKQVHKGEIIMTVRAPVGYLAMANMDAVIGRGVAAIDGNKYLYYLLQTKLMDRTWEKLSSGSTFESISSNDIKNLEIKVTETEEEKLIAKLMDTVTYFVTLQKNKLTQLTTLKKYLLQNLFI</sequence>
<dbReference type="InterPro" id="IPR044946">
    <property type="entry name" value="Restrct_endonuc_typeI_TRD_sf"/>
</dbReference>
<keyword evidence="3" id="KW-0238">DNA-binding</keyword>
<dbReference type="Gene3D" id="3.90.220.20">
    <property type="entry name" value="DNA methylase specificity domains"/>
    <property type="match status" value="2"/>
</dbReference>
<evidence type="ECO:0000313" key="5">
    <source>
        <dbReference type="EMBL" id="CUR39935.1"/>
    </source>
</evidence>
<dbReference type="GO" id="GO:0009035">
    <property type="term" value="F:type I site-specific deoxyribonuclease activity"/>
    <property type="evidence" value="ECO:0007669"/>
    <property type="project" value="UniProtKB-EC"/>
</dbReference>
<accession>A0A0U5JVP4</accession>
<evidence type="ECO:0000259" key="4">
    <source>
        <dbReference type="Pfam" id="PF01420"/>
    </source>
</evidence>
<dbReference type="InterPro" id="IPR052021">
    <property type="entry name" value="Type-I_RS_S_subunit"/>
</dbReference>
<dbReference type="GO" id="GO:0003677">
    <property type="term" value="F:DNA binding"/>
    <property type="evidence" value="ECO:0007669"/>
    <property type="project" value="UniProtKB-KW"/>
</dbReference>
<evidence type="ECO:0000256" key="1">
    <source>
        <dbReference type="ARBA" id="ARBA00010923"/>
    </source>
</evidence>
<proteinExistence type="inferred from homology"/>
<dbReference type="EMBL" id="LN887500">
    <property type="protein sequence ID" value="CUR39935.1"/>
    <property type="molecule type" value="Genomic_DNA"/>
</dbReference>
<feature type="domain" description="Type I restriction modification DNA specificity" evidence="4">
    <location>
        <begin position="235"/>
        <end position="398"/>
    </location>
</feature>
<keyword evidence="2" id="KW-0680">Restriction system</keyword>
<protein>
    <submittedName>
        <fullName evidence="5">Type I restriction-modification system, specificity subunit S</fullName>
        <ecNumber evidence="5">3.1.21.3</ecNumber>
    </submittedName>
</protein>
<organism evidence="5">
    <name type="scientific">Limosilactobacillus reuteri</name>
    <name type="common">Lactobacillus reuteri</name>
    <dbReference type="NCBI Taxonomy" id="1598"/>
    <lineage>
        <taxon>Bacteria</taxon>
        <taxon>Bacillati</taxon>
        <taxon>Bacillota</taxon>
        <taxon>Bacilli</taxon>
        <taxon>Lactobacillales</taxon>
        <taxon>Lactobacillaceae</taxon>
        <taxon>Limosilactobacillus</taxon>
    </lineage>
</organism>
<comment type="similarity">
    <text evidence="1">Belongs to the type-I restriction system S methylase family.</text>
</comment>
<feature type="domain" description="Type I restriction modification DNA specificity" evidence="4">
    <location>
        <begin position="19"/>
        <end position="207"/>
    </location>
</feature>
<dbReference type="GO" id="GO:0009307">
    <property type="term" value="P:DNA restriction-modification system"/>
    <property type="evidence" value="ECO:0007669"/>
    <property type="project" value="UniProtKB-KW"/>
</dbReference>
<dbReference type="EC" id="3.1.21.3" evidence="5"/>
<evidence type="ECO:0000256" key="2">
    <source>
        <dbReference type="ARBA" id="ARBA00022747"/>
    </source>
</evidence>
<dbReference type="SUPFAM" id="SSF116734">
    <property type="entry name" value="DNA methylase specificity domain"/>
    <property type="match status" value="2"/>
</dbReference>